<dbReference type="PANTHER" id="PTHR13105">
    <property type="entry name" value="MYELOID LEUKEMIA FACTOR"/>
    <property type="match status" value="1"/>
</dbReference>
<dbReference type="Proteomes" id="UP001642483">
    <property type="component" value="Unassembled WGS sequence"/>
</dbReference>
<evidence type="ECO:0000256" key="1">
    <source>
        <dbReference type="ARBA" id="ARBA00004496"/>
    </source>
</evidence>
<keyword evidence="4" id="KW-0597">Phosphoprotein</keyword>
<keyword evidence="7" id="KW-1185">Reference proteome</keyword>
<comment type="subcellular location">
    <subcellularLocation>
        <location evidence="1">Cytoplasm</location>
    </subcellularLocation>
</comment>
<organism evidence="6 7">
    <name type="scientific">Clavelina lepadiformis</name>
    <name type="common">Light-bulb sea squirt</name>
    <name type="synonym">Ascidia lepadiformis</name>
    <dbReference type="NCBI Taxonomy" id="159417"/>
    <lineage>
        <taxon>Eukaryota</taxon>
        <taxon>Metazoa</taxon>
        <taxon>Chordata</taxon>
        <taxon>Tunicata</taxon>
        <taxon>Ascidiacea</taxon>
        <taxon>Aplousobranchia</taxon>
        <taxon>Clavelinidae</taxon>
        <taxon>Clavelina</taxon>
    </lineage>
</organism>
<evidence type="ECO:0000256" key="2">
    <source>
        <dbReference type="ARBA" id="ARBA00008332"/>
    </source>
</evidence>
<feature type="compositionally biased region" description="Basic and acidic residues" evidence="5">
    <location>
        <begin position="117"/>
        <end position="128"/>
    </location>
</feature>
<evidence type="ECO:0000313" key="7">
    <source>
        <dbReference type="Proteomes" id="UP001642483"/>
    </source>
</evidence>
<evidence type="ECO:0000256" key="3">
    <source>
        <dbReference type="ARBA" id="ARBA00022490"/>
    </source>
</evidence>
<dbReference type="Pfam" id="PF10248">
    <property type="entry name" value="Mlf1IP"/>
    <property type="match status" value="1"/>
</dbReference>
<name>A0ABP0EZ07_CLALP</name>
<dbReference type="EMBL" id="CAWYQH010000001">
    <property type="protein sequence ID" value="CAK8671400.1"/>
    <property type="molecule type" value="Genomic_DNA"/>
</dbReference>
<feature type="region of interest" description="Disordered" evidence="5">
    <location>
        <begin position="177"/>
        <end position="233"/>
    </location>
</feature>
<keyword evidence="3" id="KW-0963">Cytoplasm</keyword>
<sequence length="233" mass="27096">MFGNFMREFEDDPFFSGMPRSDFDSLMSFPARGIVGREDQQRNSDWRVQRSDPFQDIFQSMNRMMSHMHTNMDKIEGNPNVHSFSSSSVMSYHNDGKSKPKMMQASKSTRLAPGQIRETRRSYRDSESGIEKMAIGHHIGSKGHVMEKRRQQGGPVEEERRFLEMNEDDIDGFEREWKSKTSSYPIPPNNRRAVGQGRTYDRTRHHRHQDRDARGHHHAARPVGPSKSGRLKM</sequence>
<proteinExistence type="inferred from homology"/>
<evidence type="ECO:0000256" key="5">
    <source>
        <dbReference type="SAM" id="MobiDB-lite"/>
    </source>
</evidence>
<feature type="compositionally biased region" description="Basic residues" evidence="5">
    <location>
        <begin position="203"/>
        <end position="220"/>
    </location>
</feature>
<evidence type="ECO:0000256" key="4">
    <source>
        <dbReference type="ARBA" id="ARBA00022553"/>
    </source>
</evidence>
<feature type="region of interest" description="Disordered" evidence="5">
    <location>
        <begin position="86"/>
        <end position="128"/>
    </location>
</feature>
<accession>A0ABP0EZ07</accession>
<evidence type="ECO:0008006" key="8">
    <source>
        <dbReference type="Google" id="ProtNLM"/>
    </source>
</evidence>
<gene>
    <name evidence="6" type="ORF">CVLEPA_LOCUS471</name>
</gene>
<protein>
    <recommendedName>
        <fullName evidence="8">Myeloid leukemia factor 1</fullName>
    </recommendedName>
</protein>
<dbReference type="InterPro" id="IPR019376">
    <property type="entry name" value="Myeloid_leukemia_factor"/>
</dbReference>
<comment type="similarity">
    <text evidence="2">Belongs to the MLF family.</text>
</comment>
<reference evidence="6 7" key="1">
    <citation type="submission" date="2024-02" db="EMBL/GenBank/DDBJ databases">
        <authorList>
            <person name="Daric V."/>
            <person name="Darras S."/>
        </authorList>
    </citation>
    <scope>NUCLEOTIDE SEQUENCE [LARGE SCALE GENOMIC DNA]</scope>
</reference>
<evidence type="ECO:0000313" key="6">
    <source>
        <dbReference type="EMBL" id="CAK8671400.1"/>
    </source>
</evidence>
<comment type="caution">
    <text evidence="6">The sequence shown here is derived from an EMBL/GenBank/DDBJ whole genome shotgun (WGS) entry which is preliminary data.</text>
</comment>